<keyword evidence="2" id="KW-0677">Repeat</keyword>
<dbReference type="AlphaFoldDB" id="A0AAD7CDS8"/>
<reference evidence="5" key="1">
    <citation type="submission" date="2023-03" db="EMBL/GenBank/DDBJ databases">
        <title>Massive genome expansion in bonnet fungi (Mycena s.s.) driven by repeated elements and novel gene families across ecological guilds.</title>
        <authorList>
            <consortium name="Lawrence Berkeley National Laboratory"/>
            <person name="Harder C.B."/>
            <person name="Miyauchi S."/>
            <person name="Viragh M."/>
            <person name="Kuo A."/>
            <person name="Thoen E."/>
            <person name="Andreopoulos B."/>
            <person name="Lu D."/>
            <person name="Skrede I."/>
            <person name="Drula E."/>
            <person name="Henrissat B."/>
            <person name="Morin E."/>
            <person name="Kohler A."/>
            <person name="Barry K."/>
            <person name="LaButti K."/>
            <person name="Morin E."/>
            <person name="Salamov A."/>
            <person name="Lipzen A."/>
            <person name="Mereny Z."/>
            <person name="Hegedus B."/>
            <person name="Baldrian P."/>
            <person name="Stursova M."/>
            <person name="Weitz H."/>
            <person name="Taylor A."/>
            <person name="Grigoriev I.V."/>
            <person name="Nagy L.G."/>
            <person name="Martin F."/>
            <person name="Kauserud H."/>
        </authorList>
    </citation>
    <scope>NUCLEOTIDE SEQUENCE</scope>
    <source>
        <strain evidence="5">CBHHK067</strain>
    </source>
</reference>
<dbReference type="PROSITE" id="PS50294">
    <property type="entry name" value="WD_REPEATS_REGION"/>
    <property type="match status" value="1"/>
</dbReference>
<keyword evidence="1 3" id="KW-0853">WD repeat</keyword>
<dbReference type="SMART" id="SM00320">
    <property type="entry name" value="WD40"/>
    <property type="match status" value="4"/>
</dbReference>
<dbReference type="InterPro" id="IPR001680">
    <property type="entry name" value="WD40_rpt"/>
</dbReference>
<organism evidence="5 6">
    <name type="scientific">Mycena rosella</name>
    <name type="common">Pink bonnet</name>
    <name type="synonym">Agaricus rosellus</name>
    <dbReference type="NCBI Taxonomy" id="1033263"/>
    <lineage>
        <taxon>Eukaryota</taxon>
        <taxon>Fungi</taxon>
        <taxon>Dikarya</taxon>
        <taxon>Basidiomycota</taxon>
        <taxon>Agaricomycotina</taxon>
        <taxon>Agaricomycetes</taxon>
        <taxon>Agaricomycetidae</taxon>
        <taxon>Agaricales</taxon>
        <taxon>Marasmiineae</taxon>
        <taxon>Mycenaceae</taxon>
        <taxon>Mycena</taxon>
    </lineage>
</organism>
<evidence type="ECO:0000256" key="4">
    <source>
        <dbReference type="SAM" id="MobiDB-lite"/>
    </source>
</evidence>
<evidence type="ECO:0000256" key="3">
    <source>
        <dbReference type="PROSITE-ProRule" id="PRU00221"/>
    </source>
</evidence>
<evidence type="ECO:0000313" key="6">
    <source>
        <dbReference type="Proteomes" id="UP001221757"/>
    </source>
</evidence>
<dbReference type="InterPro" id="IPR039328">
    <property type="entry name" value="WDR89"/>
</dbReference>
<dbReference type="Gene3D" id="2.130.10.10">
    <property type="entry name" value="YVTN repeat-like/Quinoprotein amine dehydrogenase"/>
    <property type="match status" value="2"/>
</dbReference>
<dbReference type="InterPro" id="IPR015943">
    <property type="entry name" value="WD40/YVTN_repeat-like_dom_sf"/>
</dbReference>
<comment type="caution">
    <text evidence="5">The sequence shown here is derived from an EMBL/GenBank/DDBJ whole genome shotgun (WGS) entry which is preliminary data.</text>
</comment>
<name>A0AAD7CDS8_MYCRO</name>
<dbReference type="PANTHER" id="PTHR22889">
    <property type="entry name" value="WD REPEAT-CONTAINING PROTEIN 89"/>
    <property type="match status" value="1"/>
</dbReference>
<feature type="region of interest" description="Disordered" evidence="4">
    <location>
        <begin position="371"/>
        <end position="411"/>
    </location>
</feature>
<proteinExistence type="predicted"/>
<evidence type="ECO:0000256" key="2">
    <source>
        <dbReference type="ARBA" id="ARBA00022737"/>
    </source>
</evidence>
<sequence>MASVLLPSPAFSTTSTPVKSASLSSQAYVLSIAPLPAYYATSASAPSNTIDLFDKTTLLGTQTLPGHEIGTTSLRPVETIANGSRPCLVSSGMDGSIKVWDERTDSYSIKMTNLGKTGGFLCCDVSQDGLTVAGGTQLQGEDAHIIYWDPRQPAAPLRTHSSTHSDDITVLRFSPDSPNVLLSASTDGLISTSTADEDDEDEAVVHVGAWNCSVSQTGWIHSAGSGAKIWASSDMETFSTWSDEVQLPHATVGYHAKNINQLDQLQSQDIRGPSLHNHSQHEWLTDYLITCHSSATSAVKVFVGSNQGDVALLTNPNLTVPAAPWSLCNTWTNGHTGIVRSLLWDEQNELLLTGGEDAKINVWACPASNPQLDGSAMEVDSSPSRKRDMDWEEENENGREDDGMFWYPTID</sequence>
<dbReference type="PANTHER" id="PTHR22889:SF0">
    <property type="entry name" value="WD REPEAT-CONTAINING PROTEIN 89"/>
    <property type="match status" value="1"/>
</dbReference>
<dbReference type="PROSITE" id="PS50082">
    <property type="entry name" value="WD_REPEATS_2"/>
    <property type="match status" value="2"/>
</dbReference>
<dbReference type="SUPFAM" id="SSF50978">
    <property type="entry name" value="WD40 repeat-like"/>
    <property type="match status" value="1"/>
</dbReference>
<dbReference type="InterPro" id="IPR036322">
    <property type="entry name" value="WD40_repeat_dom_sf"/>
</dbReference>
<protein>
    <submittedName>
        <fullName evidence="5">WD40-repeat-containing domain protein</fullName>
    </submittedName>
</protein>
<feature type="repeat" description="WD" evidence="3">
    <location>
        <begin position="332"/>
        <end position="363"/>
    </location>
</feature>
<keyword evidence="6" id="KW-1185">Reference proteome</keyword>
<dbReference type="Pfam" id="PF00400">
    <property type="entry name" value="WD40"/>
    <property type="match status" value="3"/>
</dbReference>
<dbReference type="Proteomes" id="UP001221757">
    <property type="component" value="Unassembled WGS sequence"/>
</dbReference>
<evidence type="ECO:0000313" key="5">
    <source>
        <dbReference type="EMBL" id="KAJ7646141.1"/>
    </source>
</evidence>
<feature type="repeat" description="WD" evidence="3">
    <location>
        <begin position="88"/>
        <end position="110"/>
    </location>
</feature>
<evidence type="ECO:0000256" key="1">
    <source>
        <dbReference type="ARBA" id="ARBA00022574"/>
    </source>
</evidence>
<gene>
    <name evidence="5" type="ORF">B0H17DRAFT_1172304</name>
</gene>
<accession>A0AAD7CDS8</accession>
<dbReference type="EMBL" id="JARKIE010000388">
    <property type="protein sequence ID" value="KAJ7646141.1"/>
    <property type="molecule type" value="Genomic_DNA"/>
</dbReference>